<comment type="caution">
    <text evidence="2">The sequence shown here is derived from an EMBL/GenBank/DDBJ whole genome shotgun (WGS) entry which is preliminary data.</text>
</comment>
<reference evidence="2 3" key="1">
    <citation type="submission" date="2024-09" db="EMBL/GenBank/DDBJ databases">
        <authorList>
            <person name="Zhang Z.-H."/>
        </authorList>
    </citation>
    <scope>NUCLEOTIDE SEQUENCE [LARGE SCALE GENOMIC DNA]</scope>
    <source>
        <strain evidence="2 3">HHTR114</strain>
    </source>
</reference>
<protein>
    <submittedName>
        <fullName evidence="2">Uncharacterized protein</fullName>
    </submittedName>
</protein>
<name>A0ABW1KU99_9PROT</name>
<dbReference type="EMBL" id="JBHPON010000001">
    <property type="protein sequence ID" value="MFC6034646.1"/>
    <property type="molecule type" value="Genomic_DNA"/>
</dbReference>
<evidence type="ECO:0000256" key="1">
    <source>
        <dbReference type="SAM" id="SignalP"/>
    </source>
</evidence>
<evidence type="ECO:0000313" key="3">
    <source>
        <dbReference type="Proteomes" id="UP001596116"/>
    </source>
</evidence>
<dbReference type="RefSeq" id="WP_379880017.1">
    <property type="nucleotide sequence ID" value="NZ_JBHPON010000001.1"/>
</dbReference>
<accession>A0ABW1KU99</accession>
<gene>
    <name evidence="2" type="ORF">ACFMB1_03775</name>
</gene>
<dbReference type="Proteomes" id="UP001596116">
    <property type="component" value="Unassembled WGS sequence"/>
</dbReference>
<evidence type="ECO:0000313" key="2">
    <source>
        <dbReference type="EMBL" id="MFC6034646.1"/>
    </source>
</evidence>
<keyword evidence="1" id="KW-0732">Signal</keyword>
<sequence>MERIVIAAFAATGSVIALATVGPSKAPFDYATATLEDKQRYLETKAKNFSRGFNLTKGGASDISDIYVDAETDLVSIIVQINGANNSYIPAGELESMRGKILRTACGLTERDLLTQTDFKLRMRFLKPGGGSLMTVEASGDSCTPYFS</sequence>
<proteinExistence type="predicted"/>
<feature type="chain" id="PRO_5046046428" evidence="1">
    <location>
        <begin position="20"/>
        <end position="148"/>
    </location>
</feature>
<feature type="signal peptide" evidence="1">
    <location>
        <begin position="1"/>
        <end position="19"/>
    </location>
</feature>
<keyword evidence="3" id="KW-1185">Reference proteome</keyword>
<organism evidence="2 3">
    <name type="scientific">Hyphococcus aureus</name>
    <dbReference type="NCBI Taxonomy" id="2666033"/>
    <lineage>
        <taxon>Bacteria</taxon>
        <taxon>Pseudomonadati</taxon>
        <taxon>Pseudomonadota</taxon>
        <taxon>Alphaproteobacteria</taxon>
        <taxon>Parvularculales</taxon>
        <taxon>Parvularculaceae</taxon>
        <taxon>Hyphococcus</taxon>
    </lineage>
</organism>